<reference evidence="2" key="1">
    <citation type="submission" date="2023-07" db="EMBL/GenBank/DDBJ databases">
        <title>Dyadobacter sp. nov 'subterranea' isolated from contaminted grondwater.</title>
        <authorList>
            <person name="Szabo I."/>
            <person name="Al-Omari J."/>
            <person name="Szerdahelyi S.G."/>
            <person name="Rado J."/>
        </authorList>
    </citation>
    <scope>NUCLEOTIDE SEQUENCE [LARGE SCALE GENOMIC DNA]</scope>
    <source>
        <strain evidence="2">UP-52</strain>
    </source>
</reference>
<accession>A0ABR9W854</accession>
<dbReference type="Proteomes" id="UP000634134">
    <property type="component" value="Unassembled WGS sequence"/>
</dbReference>
<protein>
    <recommendedName>
        <fullName evidence="3">Outer membrane protein beta-barrel domain-containing protein</fullName>
    </recommendedName>
</protein>
<sequence>MKFRIPEVLFIFIAVLFLTKANGQNSFNDFNVAVSQRTADTIETRAFSKMVVGQDDVPSIANYVSFIPTDGRFSLSGNYFFKINNDTSGQRRRHESFAVGFSAAGSVIGGNVATLFQEAKLNSGTDLGLRLSWRMNTPKIESLQSESLEMVSKREKLLFERNEKIDSIRNELLLLPEKVARLNYAISEGRRNLKLAAADTAALRKAIRACTTDACRLKNTESLLSLKNKIFKDRQSLQTQIRDSVTLNELAEIAFLDPSLPWARRTPKQQFLTTKFGLKINMPLEDLLIDQMQKQYEDKIYDIEMSRPIAGMHLNWLSAVLNWNRKTYRTYNNALAFDSSIVKNSFNGMTLGLQANFYTFNRPFRKSSLLTIGLLYKKNINLDDLSTSRLVDETVIINGSTSRKTSTEYNVYTDPIENFSSWNVPVDYYRFFGKDLNFGWHAYALAALRSDKKQLYDVGAGFILGLNSSGAKRLLNIELFVTYKDIKKDVFKDDLSGWKQLQLGVSAAIPFMIFKN</sequence>
<gene>
    <name evidence="1" type="ORF">IEE83_07115</name>
</gene>
<keyword evidence="2" id="KW-1185">Reference proteome</keyword>
<dbReference type="RefSeq" id="WP_194119913.1">
    <property type="nucleotide sequence ID" value="NZ_JACYGY010000001.1"/>
</dbReference>
<proteinExistence type="predicted"/>
<evidence type="ECO:0008006" key="3">
    <source>
        <dbReference type="Google" id="ProtNLM"/>
    </source>
</evidence>
<evidence type="ECO:0000313" key="2">
    <source>
        <dbReference type="Proteomes" id="UP000634134"/>
    </source>
</evidence>
<comment type="caution">
    <text evidence="1">The sequence shown here is derived from an EMBL/GenBank/DDBJ whole genome shotgun (WGS) entry which is preliminary data.</text>
</comment>
<name>A0ABR9W854_9BACT</name>
<dbReference type="EMBL" id="JACYGY010000001">
    <property type="protein sequence ID" value="MBE9461648.1"/>
    <property type="molecule type" value="Genomic_DNA"/>
</dbReference>
<evidence type="ECO:0000313" key="1">
    <source>
        <dbReference type="EMBL" id="MBE9461648.1"/>
    </source>
</evidence>
<organism evidence="1 2">
    <name type="scientific">Dyadobacter subterraneus</name>
    <dbReference type="NCBI Taxonomy" id="2773304"/>
    <lineage>
        <taxon>Bacteria</taxon>
        <taxon>Pseudomonadati</taxon>
        <taxon>Bacteroidota</taxon>
        <taxon>Cytophagia</taxon>
        <taxon>Cytophagales</taxon>
        <taxon>Spirosomataceae</taxon>
        <taxon>Dyadobacter</taxon>
    </lineage>
</organism>